<feature type="chain" id="PRO_5046033919" evidence="1">
    <location>
        <begin position="30"/>
        <end position="260"/>
    </location>
</feature>
<sequence length="260" mass="30044">MNTTKIGKWAIQLLACTIILMGMNTNMQAQDDSENEPMLLSISEFTIKTGHNLAFQEGVKTWKSCYLENDGKWTWNMWYRMNGEGTVYYLTSYSASWTDFAAEDPAGQACYRQAAELIMPAVEKVEDHFSWTKPEWSLTPGDSQNTVVEVAYFRVKDRMIFNSLVTDVMEIIEESQGSKRSMWYESQGGGPDGFHYMNVFPYENMEALDEPVESAWSIIAEAEGEDTRDEYYEDYKNSVENSWMYIFRLNEEMSHSEGDE</sequence>
<gene>
    <name evidence="2" type="ORF">L6773_20455</name>
</gene>
<feature type="signal peptide" evidence="1">
    <location>
        <begin position="1"/>
        <end position="29"/>
    </location>
</feature>
<protein>
    <submittedName>
        <fullName evidence="2">Uncharacterized protein</fullName>
    </submittedName>
</protein>
<evidence type="ECO:0000313" key="2">
    <source>
        <dbReference type="EMBL" id="MCG2590954.1"/>
    </source>
</evidence>
<evidence type="ECO:0000313" key="3">
    <source>
        <dbReference type="Proteomes" id="UP001165366"/>
    </source>
</evidence>
<organism evidence="2 3">
    <name type="scientific">Rhodohalobacter sulfatireducens</name>
    <dbReference type="NCBI Taxonomy" id="2911366"/>
    <lineage>
        <taxon>Bacteria</taxon>
        <taxon>Pseudomonadati</taxon>
        <taxon>Balneolota</taxon>
        <taxon>Balneolia</taxon>
        <taxon>Balneolales</taxon>
        <taxon>Balneolaceae</taxon>
        <taxon>Rhodohalobacter</taxon>
    </lineage>
</organism>
<keyword evidence="3" id="KW-1185">Reference proteome</keyword>
<keyword evidence="1" id="KW-0732">Signal</keyword>
<comment type="caution">
    <text evidence="2">The sequence shown here is derived from an EMBL/GenBank/DDBJ whole genome shotgun (WGS) entry which is preliminary data.</text>
</comment>
<dbReference type="Proteomes" id="UP001165366">
    <property type="component" value="Unassembled WGS sequence"/>
</dbReference>
<evidence type="ECO:0000256" key="1">
    <source>
        <dbReference type="SAM" id="SignalP"/>
    </source>
</evidence>
<proteinExistence type="predicted"/>
<accession>A0ABS9KJE7</accession>
<name>A0ABS9KJE7_9BACT</name>
<dbReference type="RefSeq" id="WP_237856488.1">
    <property type="nucleotide sequence ID" value="NZ_JAKLWS010000051.1"/>
</dbReference>
<dbReference type="EMBL" id="JAKLWS010000051">
    <property type="protein sequence ID" value="MCG2590954.1"/>
    <property type="molecule type" value="Genomic_DNA"/>
</dbReference>
<reference evidence="2" key="1">
    <citation type="submission" date="2022-01" db="EMBL/GenBank/DDBJ databases">
        <authorList>
            <person name="Wang Y."/>
        </authorList>
    </citation>
    <scope>NUCLEOTIDE SEQUENCE</scope>
    <source>
        <strain evidence="2">WB101</strain>
    </source>
</reference>
<reference evidence="2" key="2">
    <citation type="submission" date="2024-05" db="EMBL/GenBank/DDBJ databases">
        <title>Rhodohalobacter halophilus gen. nov., sp. nov., a moderately halophilic member of the family Balneolaceae.</title>
        <authorList>
            <person name="Xia J."/>
        </authorList>
    </citation>
    <scope>NUCLEOTIDE SEQUENCE</scope>
    <source>
        <strain evidence="2">WB101</strain>
    </source>
</reference>